<keyword evidence="2" id="KW-1185">Reference proteome</keyword>
<sequence>MKSYIEKELIEVQVEHIKKEIKKVEMMIRNQYDDTFHIATLRCNYEIDIEDVETLEEKLDVYKTWYEKVLYLQLEFQEEYESSNEDVLISGIDY</sequence>
<evidence type="ECO:0000313" key="2">
    <source>
        <dbReference type="Proteomes" id="UP000724672"/>
    </source>
</evidence>
<protein>
    <submittedName>
        <fullName evidence="1">Uncharacterized protein</fullName>
    </submittedName>
</protein>
<name>A0A942UWN6_9FIRM</name>
<dbReference type="EMBL" id="WSFT01000050">
    <property type="protein sequence ID" value="MBS4539460.1"/>
    <property type="molecule type" value="Genomic_DNA"/>
</dbReference>
<dbReference type="Proteomes" id="UP000724672">
    <property type="component" value="Unassembled WGS sequence"/>
</dbReference>
<dbReference type="RefSeq" id="WP_203367377.1">
    <property type="nucleotide sequence ID" value="NZ_WSFT01000050.1"/>
</dbReference>
<comment type="caution">
    <text evidence="1">The sequence shown here is derived from an EMBL/GenBank/DDBJ whole genome shotgun (WGS) entry which is preliminary data.</text>
</comment>
<dbReference type="AlphaFoldDB" id="A0A942UWN6"/>
<reference evidence="1" key="1">
    <citation type="submission" date="2019-12" db="EMBL/GenBank/DDBJ databases">
        <title>Clostridiaceae gen. nov. sp. nov., isolated from sediment in Xinjiang, China.</title>
        <authorList>
            <person name="Zhang R."/>
        </authorList>
    </citation>
    <scope>NUCLEOTIDE SEQUENCE</scope>
    <source>
        <strain evidence="1">D2Q-11</strain>
    </source>
</reference>
<gene>
    <name evidence="1" type="ORF">GOQ27_13370</name>
</gene>
<accession>A0A942UWN6</accession>
<proteinExistence type="predicted"/>
<organism evidence="1 2">
    <name type="scientific">Anaeromonas frigoriresistens</name>
    <dbReference type="NCBI Taxonomy" id="2683708"/>
    <lineage>
        <taxon>Bacteria</taxon>
        <taxon>Bacillati</taxon>
        <taxon>Bacillota</taxon>
        <taxon>Tissierellia</taxon>
        <taxon>Tissierellales</taxon>
        <taxon>Thermohalobacteraceae</taxon>
        <taxon>Anaeromonas</taxon>
    </lineage>
</organism>
<evidence type="ECO:0000313" key="1">
    <source>
        <dbReference type="EMBL" id="MBS4539460.1"/>
    </source>
</evidence>